<proteinExistence type="predicted"/>
<dbReference type="AlphaFoldDB" id="A0A6N3E853"/>
<organism evidence="2">
    <name type="scientific">Phytobacter massiliensis</name>
    <dbReference type="NCBI Taxonomy" id="1485952"/>
    <lineage>
        <taxon>Bacteria</taxon>
        <taxon>Pseudomonadati</taxon>
        <taxon>Pseudomonadota</taxon>
        <taxon>Gammaproteobacteria</taxon>
        <taxon>Enterobacterales</taxon>
        <taxon>Enterobacteriaceae</taxon>
        <taxon>Phytobacter</taxon>
    </lineage>
</organism>
<gene>
    <name evidence="2" type="ORF">EMLFYP7_02107</name>
</gene>
<name>A0A6N3E853_9ENTR</name>
<protein>
    <submittedName>
        <fullName evidence="2">Uncharacterized protein</fullName>
    </submittedName>
</protein>
<dbReference type="EMBL" id="CACRTZ010000016">
    <property type="protein sequence ID" value="VYU36235.1"/>
    <property type="molecule type" value="Genomic_DNA"/>
</dbReference>
<sequence>MTTATMTRDNDNNGRGKPQWMSGDQLKTVYPELEGWASKMVSKAFVGWQRATGISVQETEKRDERFPAFLVNVMLDKQVGRK</sequence>
<evidence type="ECO:0000256" key="1">
    <source>
        <dbReference type="SAM" id="MobiDB-lite"/>
    </source>
</evidence>
<evidence type="ECO:0000313" key="2">
    <source>
        <dbReference type="EMBL" id="VYU36235.1"/>
    </source>
</evidence>
<reference evidence="2" key="1">
    <citation type="submission" date="2019-11" db="EMBL/GenBank/DDBJ databases">
        <authorList>
            <person name="Feng L."/>
        </authorList>
    </citation>
    <scope>NUCLEOTIDE SEQUENCE</scope>
    <source>
        <strain evidence="2">EMassiliensisLFYP7</strain>
    </source>
</reference>
<dbReference type="RefSeq" id="WP_421957829.1">
    <property type="nucleotide sequence ID" value="NZ_CACRTZ010000016.1"/>
</dbReference>
<accession>A0A6N3E853</accession>
<feature type="region of interest" description="Disordered" evidence="1">
    <location>
        <begin position="1"/>
        <end position="23"/>
    </location>
</feature>